<evidence type="ECO:0000313" key="3">
    <source>
        <dbReference type="Proteomes" id="UP000823521"/>
    </source>
</evidence>
<evidence type="ECO:0000256" key="1">
    <source>
        <dbReference type="SAM" id="MobiDB-lite"/>
    </source>
</evidence>
<feature type="compositionally biased region" description="Basic and acidic residues" evidence="1">
    <location>
        <begin position="151"/>
        <end position="160"/>
    </location>
</feature>
<proteinExistence type="predicted"/>
<evidence type="ECO:0000313" key="2">
    <source>
        <dbReference type="EMBL" id="MBO4205005.1"/>
    </source>
</evidence>
<organism evidence="2 3">
    <name type="scientific">Micromonospora echinofusca</name>
    <dbReference type="NCBI Taxonomy" id="47858"/>
    <lineage>
        <taxon>Bacteria</taxon>
        <taxon>Bacillati</taxon>
        <taxon>Actinomycetota</taxon>
        <taxon>Actinomycetes</taxon>
        <taxon>Micromonosporales</taxon>
        <taxon>Micromonosporaceae</taxon>
        <taxon>Micromonospora</taxon>
    </lineage>
</organism>
<keyword evidence="3" id="KW-1185">Reference proteome</keyword>
<protein>
    <submittedName>
        <fullName evidence="2">Uncharacterized protein</fullName>
    </submittedName>
</protein>
<comment type="caution">
    <text evidence="2">The sequence shown here is derived from an EMBL/GenBank/DDBJ whole genome shotgun (WGS) entry which is preliminary data.</text>
</comment>
<dbReference type="EMBL" id="WVUH01000012">
    <property type="protein sequence ID" value="MBO4205005.1"/>
    <property type="molecule type" value="Genomic_DNA"/>
</dbReference>
<dbReference type="Proteomes" id="UP000823521">
    <property type="component" value="Unassembled WGS sequence"/>
</dbReference>
<reference evidence="2 3" key="1">
    <citation type="submission" date="2019-12" db="EMBL/GenBank/DDBJ databases">
        <title>Whole genome sequencing of endophytic Actinobacterium Micromonospora sp. MPMI6T.</title>
        <authorList>
            <person name="Evv R."/>
            <person name="Podile A.R."/>
        </authorList>
    </citation>
    <scope>NUCLEOTIDE SEQUENCE [LARGE SCALE GENOMIC DNA]</scope>
    <source>
        <strain evidence="2 3">MPMI6</strain>
    </source>
</reference>
<feature type="region of interest" description="Disordered" evidence="1">
    <location>
        <begin position="151"/>
        <end position="170"/>
    </location>
</feature>
<sequence length="170" mass="18853">MEDHPMWGALPWLHRCYDRIASVPSRGDRGAGRGERTNLSWSRAKDLAAAMLDYARWSGDEDRLDCAIALLRYARSIAPSAGPPRRIIATQLGLALYVRFQRRGSRNDLDAAVAELCRGRGPLDDSEVTGSEVPTSEVRLLTEALRHQVQADEHPLDRELATTPVQHTAA</sequence>
<gene>
    <name evidence="2" type="ORF">GSF22_03135</name>
</gene>
<dbReference type="RefSeq" id="WP_208811193.1">
    <property type="nucleotide sequence ID" value="NZ_WVUH01000012.1"/>
</dbReference>
<name>A0ABS3VKG1_MICEH</name>
<accession>A0ABS3VKG1</accession>